<organism evidence="5 6">
    <name type="scientific">Mycolicibacterium goodii</name>
    <name type="common">Mycobacterium goodii</name>
    <dbReference type="NCBI Taxonomy" id="134601"/>
    <lineage>
        <taxon>Bacteria</taxon>
        <taxon>Bacillati</taxon>
        <taxon>Actinomycetota</taxon>
        <taxon>Actinomycetes</taxon>
        <taxon>Mycobacteriales</taxon>
        <taxon>Mycobacteriaceae</taxon>
        <taxon>Mycolicibacterium</taxon>
    </lineage>
</organism>
<proteinExistence type="predicted"/>
<dbReference type="Pfam" id="PF13439">
    <property type="entry name" value="Glyco_transf_4"/>
    <property type="match status" value="1"/>
</dbReference>
<dbReference type="SUPFAM" id="SSF53756">
    <property type="entry name" value="UDP-Glycosyltransferase/glycogen phosphorylase"/>
    <property type="match status" value="1"/>
</dbReference>
<gene>
    <name evidence="5" type="ORF">AFA91_00510</name>
</gene>
<sequence>MTAADPIRVLVVGPAPEGPDSRGGMATVIRHMVDNPDPRFAVTAVTTFVDAGPTARLRTGIRGMLAAAGAIVFGRADIVHVHLSHGGSVVRKAVPLLAARMYGVPAIVHGHSFNFAAWYAPLPAGVRRLVRWALRADRWLVLGQGLADEYRRCLHLDASAVQVLHNPVVMPQTVRRPAPHPRRLIVLSLGRLGHRKGTYDLLDAVESLPAEARARICLRLAGDGDVAQVRALVADRKLGDTIDVVGWLGPRERDEALRQADIFVLPSYDEGLPMALLEAMAHGIVAVTTPVGGIPEAVTDGVHGLLVAPGDPAALAGALRRLIENDDLRNTLAGQARLRAATFDIDTWRDALAQVWTGVSARRPG</sequence>
<dbReference type="KEGG" id="mgo:AFA91_00510"/>
<dbReference type="AlphaFoldDB" id="A0A0K0WZK3"/>
<keyword evidence="2 5" id="KW-0808">Transferase</keyword>
<dbReference type="PATRIC" id="fig|134601.6.peg.108"/>
<feature type="domain" description="Glycosyltransferase subfamily 4-like N-terminal" evidence="4">
    <location>
        <begin position="42"/>
        <end position="168"/>
    </location>
</feature>
<evidence type="ECO:0000256" key="2">
    <source>
        <dbReference type="ARBA" id="ARBA00022679"/>
    </source>
</evidence>
<dbReference type="Gene3D" id="3.40.50.2000">
    <property type="entry name" value="Glycogen Phosphorylase B"/>
    <property type="match status" value="2"/>
</dbReference>
<dbReference type="InterPro" id="IPR028098">
    <property type="entry name" value="Glyco_trans_4-like_N"/>
</dbReference>
<dbReference type="GO" id="GO:0016757">
    <property type="term" value="F:glycosyltransferase activity"/>
    <property type="evidence" value="ECO:0007669"/>
    <property type="project" value="UniProtKB-KW"/>
</dbReference>
<evidence type="ECO:0000259" key="4">
    <source>
        <dbReference type="Pfam" id="PF13439"/>
    </source>
</evidence>
<feature type="domain" description="Glycosyl transferase family 1" evidence="3">
    <location>
        <begin position="182"/>
        <end position="337"/>
    </location>
</feature>
<dbReference type="PANTHER" id="PTHR12526">
    <property type="entry name" value="GLYCOSYLTRANSFERASE"/>
    <property type="match status" value="1"/>
</dbReference>
<reference evidence="5 6" key="1">
    <citation type="submission" date="2015-07" db="EMBL/GenBank/DDBJ databases">
        <title>Complete genome sequence of Mycobacterium goodii X7B, a facultative thermophilic biodesulfurizing bacterium.</title>
        <authorList>
            <person name="Yu B."/>
            <person name="Li F."/>
            <person name="Xu P."/>
        </authorList>
    </citation>
    <scope>NUCLEOTIDE SEQUENCE [LARGE SCALE GENOMIC DNA]</scope>
    <source>
        <strain evidence="5 6">X7B</strain>
    </source>
</reference>
<evidence type="ECO:0000313" key="5">
    <source>
        <dbReference type="EMBL" id="AKS30604.1"/>
    </source>
</evidence>
<protein>
    <submittedName>
        <fullName evidence="5">Glycosyl transferase</fullName>
    </submittedName>
</protein>
<dbReference type="EMBL" id="CP012150">
    <property type="protein sequence ID" value="AKS30604.1"/>
    <property type="molecule type" value="Genomic_DNA"/>
</dbReference>
<evidence type="ECO:0000259" key="3">
    <source>
        <dbReference type="Pfam" id="PF00534"/>
    </source>
</evidence>
<dbReference type="CDD" id="cd03801">
    <property type="entry name" value="GT4_PimA-like"/>
    <property type="match status" value="1"/>
</dbReference>
<dbReference type="PANTHER" id="PTHR12526:SF510">
    <property type="entry name" value="D-INOSITOL 3-PHOSPHATE GLYCOSYLTRANSFERASE"/>
    <property type="match status" value="1"/>
</dbReference>
<dbReference type="RefSeq" id="WP_049743005.1">
    <property type="nucleotide sequence ID" value="NZ_CP012150.1"/>
</dbReference>
<dbReference type="InterPro" id="IPR001296">
    <property type="entry name" value="Glyco_trans_1"/>
</dbReference>
<keyword evidence="1" id="KW-0328">Glycosyltransferase</keyword>
<dbReference type="Proteomes" id="UP000062255">
    <property type="component" value="Chromosome"/>
</dbReference>
<dbReference type="Pfam" id="PF00534">
    <property type="entry name" value="Glycos_transf_1"/>
    <property type="match status" value="1"/>
</dbReference>
<dbReference type="STRING" id="134601.AFA91_00510"/>
<evidence type="ECO:0000256" key="1">
    <source>
        <dbReference type="ARBA" id="ARBA00022676"/>
    </source>
</evidence>
<evidence type="ECO:0000313" key="6">
    <source>
        <dbReference type="Proteomes" id="UP000062255"/>
    </source>
</evidence>
<name>A0A0K0WZK3_MYCGD</name>
<accession>A0A0K0WZK3</accession>